<protein>
    <submittedName>
        <fullName evidence="9">ABC transporter ATP-binding protein</fullName>
    </submittedName>
</protein>
<evidence type="ECO:0000313" key="10">
    <source>
        <dbReference type="Proteomes" id="UP000824988"/>
    </source>
</evidence>
<evidence type="ECO:0000256" key="4">
    <source>
        <dbReference type="ARBA" id="ARBA00022475"/>
    </source>
</evidence>
<dbReference type="PANTHER" id="PTHR42788:SF7">
    <property type="entry name" value="NITRATE ABC TRANSPORTER ATP-BINDING PROTEIN"/>
    <property type="match status" value="1"/>
</dbReference>
<dbReference type="InterPro" id="IPR017871">
    <property type="entry name" value="ABC_transporter-like_CS"/>
</dbReference>
<evidence type="ECO:0000256" key="1">
    <source>
        <dbReference type="ARBA" id="ARBA00004202"/>
    </source>
</evidence>
<keyword evidence="4" id="KW-1003">Cell membrane</keyword>
<organism evidence="9 10">
    <name type="scientific">Methylogaea oryzae</name>
    <dbReference type="NCBI Taxonomy" id="1295382"/>
    <lineage>
        <taxon>Bacteria</taxon>
        <taxon>Pseudomonadati</taxon>
        <taxon>Pseudomonadota</taxon>
        <taxon>Gammaproteobacteria</taxon>
        <taxon>Methylococcales</taxon>
        <taxon>Methylococcaceae</taxon>
        <taxon>Methylogaea</taxon>
    </lineage>
</organism>
<dbReference type="InterPro" id="IPR050166">
    <property type="entry name" value="ABC_transporter_ATP-bind"/>
</dbReference>
<dbReference type="EMBL" id="AP019782">
    <property type="protein sequence ID" value="BBL70432.1"/>
    <property type="molecule type" value="Genomic_DNA"/>
</dbReference>
<keyword evidence="7" id="KW-0472">Membrane</keyword>
<dbReference type="GO" id="GO:0005524">
    <property type="term" value="F:ATP binding"/>
    <property type="evidence" value="ECO:0007669"/>
    <property type="project" value="UniProtKB-KW"/>
</dbReference>
<dbReference type="SMART" id="SM00382">
    <property type="entry name" value="AAA"/>
    <property type="match status" value="1"/>
</dbReference>
<reference evidence="9" key="1">
    <citation type="submission" date="2019-06" db="EMBL/GenBank/DDBJ databases">
        <title>Complete genome sequence of Methylogaea oryzae strain JCM16910.</title>
        <authorList>
            <person name="Asakawa S."/>
        </authorList>
    </citation>
    <scope>NUCLEOTIDE SEQUENCE</scope>
    <source>
        <strain evidence="9">E10</strain>
    </source>
</reference>
<dbReference type="AlphaFoldDB" id="A0A8D4VMW9"/>
<name>A0A8D4VMW9_9GAMM</name>
<keyword evidence="5" id="KW-0547">Nucleotide-binding</keyword>
<sequence>MNQPMVRIEGARKTFHAGTINEVRPMAGIDLAIAEGSFVIVLGGNGSGKSTLLNAIAGSFMLDSGRIELDGQDVTGWPEHRRASLIGRVFQNPFSGTAPTMTIAENFALAAKRGLTRGLGWVPSRQLRDELRERVFELKMGLEDRMDTAIGSLSGGQRQALTLLMATWLKPRLLLLDEHTAALDPKSADQVIALTDRIVSRERLTTLMVTHSMQQAVNLGDRIVMMHKGRVLHDYDALHKRRLRADDLLACFEDIRRRELLDESAAEMLHSQYV</sequence>
<evidence type="ECO:0000256" key="2">
    <source>
        <dbReference type="ARBA" id="ARBA00005417"/>
    </source>
</evidence>
<evidence type="ECO:0000256" key="7">
    <source>
        <dbReference type="ARBA" id="ARBA00023136"/>
    </source>
</evidence>
<evidence type="ECO:0000256" key="5">
    <source>
        <dbReference type="ARBA" id="ARBA00022741"/>
    </source>
</evidence>
<comment type="subcellular location">
    <subcellularLocation>
        <location evidence="1">Cell membrane</location>
        <topology evidence="1">Peripheral membrane protein</topology>
    </subcellularLocation>
</comment>
<dbReference type="KEGG" id="moz:MoryE10_10380"/>
<feature type="domain" description="ABC transporter" evidence="8">
    <location>
        <begin position="6"/>
        <end position="253"/>
    </location>
</feature>
<comment type="similarity">
    <text evidence="2">Belongs to the ABC transporter superfamily.</text>
</comment>
<dbReference type="Proteomes" id="UP000824988">
    <property type="component" value="Chromosome"/>
</dbReference>
<keyword evidence="3" id="KW-0813">Transport</keyword>
<evidence type="ECO:0000256" key="3">
    <source>
        <dbReference type="ARBA" id="ARBA00022448"/>
    </source>
</evidence>
<dbReference type="InterPro" id="IPR003593">
    <property type="entry name" value="AAA+_ATPase"/>
</dbReference>
<dbReference type="InterPro" id="IPR003439">
    <property type="entry name" value="ABC_transporter-like_ATP-bd"/>
</dbReference>
<dbReference type="GO" id="GO:0016887">
    <property type="term" value="F:ATP hydrolysis activity"/>
    <property type="evidence" value="ECO:0007669"/>
    <property type="project" value="InterPro"/>
</dbReference>
<dbReference type="RefSeq" id="WP_246598958.1">
    <property type="nucleotide sequence ID" value="NZ_AP019782.1"/>
</dbReference>
<dbReference type="Pfam" id="PF00005">
    <property type="entry name" value="ABC_tran"/>
    <property type="match status" value="1"/>
</dbReference>
<evidence type="ECO:0000259" key="8">
    <source>
        <dbReference type="PROSITE" id="PS50893"/>
    </source>
</evidence>
<evidence type="ECO:0000313" key="9">
    <source>
        <dbReference type="EMBL" id="BBL70432.1"/>
    </source>
</evidence>
<keyword evidence="10" id="KW-1185">Reference proteome</keyword>
<accession>A0A8D4VMW9</accession>
<dbReference type="PROSITE" id="PS50893">
    <property type="entry name" value="ABC_TRANSPORTER_2"/>
    <property type="match status" value="1"/>
</dbReference>
<dbReference type="PROSITE" id="PS00211">
    <property type="entry name" value="ABC_TRANSPORTER_1"/>
    <property type="match status" value="1"/>
</dbReference>
<gene>
    <name evidence="9" type="ORF">MoryE10_10380</name>
</gene>
<proteinExistence type="inferred from homology"/>
<keyword evidence="6 9" id="KW-0067">ATP-binding</keyword>
<evidence type="ECO:0000256" key="6">
    <source>
        <dbReference type="ARBA" id="ARBA00022840"/>
    </source>
</evidence>
<dbReference type="GO" id="GO:0005886">
    <property type="term" value="C:plasma membrane"/>
    <property type="evidence" value="ECO:0007669"/>
    <property type="project" value="UniProtKB-SubCell"/>
</dbReference>
<dbReference type="PANTHER" id="PTHR42788">
    <property type="entry name" value="TAURINE IMPORT ATP-BINDING PROTEIN-RELATED"/>
    <property type="match status" value="1"/>
</dbReference>